<organism evidence="1 2">
    <name type="scientific">Nocardia acididurans</name>
    <dbReference type="NCBI Taxonomy" id="2802282"/>
    <lineage>
        <taxon>Bacteria</taxon>
        <taxon>Bacillati</taxon>
        <taxon>Actinomycetota</taxon>
        <taxon>Actinomycetes</taxon>
        <taxon>Mycobacteriales</taxon>
        <taxon>Nocardiaceae</taxon>
        <taxon>Nocardia</taxon>
    </lineage>
</organism>
<accession>A0ABS1MID4</accession>
<evidence type="ECO:0008006" key="3">
    <source>
        <dbReference type="Google" id="ProtNLM"/>
    </source>
</evidence>
<protein>
    <recommendedName>
        <fullName evidence="3">DUF503 domain-containing protein</fullName>
    </recommendedName>
</protein>
<keyword evidence="2" id="KW-1185">Reference proteome</keyword>
<name>A0ABS1MID4_9NOCA</name>
<proteinExistence type="predicted"/>
<reference evidence="1 2" key="1">
    <citation type="submission" date="2021-01" db="EMBL/GenBank/DDBJ databases">
        <title>WGS of actinomycetes isolated from Thailand.</title>
        <authorList>
            <person name="Thawai C."/>
        </authorList>
    </citation>
    <scope>NUCLEOTIDE SEQUENCE [LARGE SCALE GENOMIC DNA]</scope>
    <source>
        <strain evidence="1 2">LPG 2</strain>
    </source>
</reference>
<evidence type="ECO:0000313" key="2">
    <source>
        <dbReference type="Proteomes" id="UP000602198"/>
    </source>
</evidence>
<dbReference type="Proteomes" id="UP000602198">
    <property type="component" value="Unassembled WGS sequence"/>
</dbReference>
<gene>
    <name evidence="1" type="ORF">JK358_37110</name>
</gene>
<dbReference type="RefSeq" id="WP_201958129.1">
    <property type="nucleotide sequence ID" value="NZ_JAERRJ010000023.1"/>
</dbReference>
<comment type="caution">
    <text evidence="1">The sequence shown here is derived from an EMBL/GenBank/DDBJ whole genome shotgun (WGS) entry which is preliminary data.</text>
</comment>
<dbReference type="EMBL" id="JAERRJ010000023">
    <property type="protein sequence ID" value="MBL1080031.1"/>
    <property type="molecule type" value="Genomic_DNA"/>
</dbReference>
<sequence>MRAITELERRISALEIPELGHSTVSEHADAHVLDSSTLAVVIVCGHNIRLIERAIRAHTTDTAEVQIERDIITITL</sequence>
<evidence type="ECO:0000313" key="1">
    <source>
        <dbReference type="EMBL" id="MBL1080031.1"/>
    </source>
</evidence>